<gene>
    <name evidence="1" type="ORF">T310_7433</name>
</gene>
<dbReference type="Proteomes" id="UP000053958">
    <property type="component" value="Unassembled WGS sequence"/>
</dbReference>
<evidence type="ECO:0000313" key="1">
    <source>
        <dbReference type="EMBL" id="KKA18612.1"/>
    </source>
</evidence>
<accession>A0A0F4YJZ1</accession>
<evidence type="ECO:0000313" key="2">
    <source>
        <dbReference type="Proteomes" id="UP000053958"/>
    </source>
</evidence>
<keyword evidence="2" id="KW-1185">Reference proteome</keyword>
<dbReference type="AlphaFoldDB" id="A0A0F4YJZ1"/>
<feature type="non-terminal residue" evidence="1">
    <location>
        <position position="1"/>
    </location>
</feature>
<comment type="caution">
    <text evidence="1">The sequence shown here is derived from an EMBL/GenBank/DDBJ whole genome shotgun (WGS) entry which is preliminary data.</text>
</comment>
<dbReference type="RefSeq" id="XP_013325224.1">
    <property type="nucleotide sequence ID" value="XM_013469770.1"/>
</dbReference>
<reference evidence="1 2" key="1">
    <citation type="submission" date="2015-04" db="EMBL/GenBank/DDBJ databases">
        <authorList>
            <person name="Heijne W.H."/>
            <person name="Fedorova N.D."/>
            <person name="Nierman W.C."/>
            <person name="Vollebregt A.W."/>
            <person name="Zhao Z."/>
            <person name="Wu L."/>
            <person name="Kumar M."/>
            <person name="Stam H."/>
            <person name="van den Berg M.A."/>
            <person name="Pel H.J."/>
        </authorList>
    </citation>
    <scope>NUCLEOTIDE SEQUENCE [LARGE SCALE GENOMIC DNA]</scope>
    <source>
        <strain evidence="1 2">CBS 393.64</strain>
    </source>
</reference>
<protein>
    <submittedName>
        <fullName evidence="1">Uncharacterized protein</fullName>
    </submittedName>
</protein>
<name>A0A0F4YJZ1_RASE3</name>
<sequence>SSLLGNGASGVTTPSLINKVMRSSRRLRSSSIPGCLLPRYRLLEAAFLALFSCESLDPVFRSISSRIKEDESLLCISRNTHKGRILRHTLFFDEFPLSRLSVEIMFWEENVS</sequence>
<proteinExistence type="predicted"/>
<organism evidence="1 2">
    <name type="scientific">Rasamsonia emersonii (strain ATCC 16479 / CBS 393.64 / IMI 116815)</name>
    <dbReference type="NCBI Taxonomy" id="1408163"/>
    <lineage>
        <taxon>Eukaryota</taxon>
        <taxon>Fungi</taxon>
        <taxon>Dikarya</taxon>
        <taxon>Ascomycota</taxon>
        <taxon>Pezizomycotina</taxon>
        <taxon>Eurotiomycetes</taxon>
        <taxon>Eurotiomycetidae</taxon>
        <taxon>Eurotiales</taxon>
        <taxon>Trichocomaceae</taxon>
        <taxon>Rasamsonia</taxon>
    </lineage>
</organism>
<dbReference type="EMBL" id="LASV01000436">
    <property type="protein sequence ID" value="KKA18612.1"/>
    <property type="molecule type" value="Genomic_DNA"/>
</dbReference>
<dbReference type="GeneID" id="25319705"/>